<dbReference type="SUPFAM" id="SSF52402">
    <property type="entry name" value="Adenine nucleotide alpha hydrolases-like"/>
    <property type="match status" value="1"/>
</dbReference>
<protein>
    <submittedName>
        <fullName evidence="1">Universal stress protein</fullName>
    </submittedName>
</protein>
<dbReference type="InterPro" id="IPR014729">
    <property type="entry name" value="Rossmann-like_a/b/a_fold"/>
</dbReference>
<dbReference type="AlphaFoldDB" id="H2KUS0"/>
<accession>H2KUS0</accession>
<keyword evidence="2" id="KW-1185">Reference proteome</keyword>
<organism evidence="1 2">
    <name type="scientific">Clonorchis sinensis</name>
    <name type="common">Chinese liver fluke</name>
    <dbReference type="NCBI Taxonomy" id="79923"/>
    <lineage>
        <taxon>Eukaryota</taxon>
        <taxon>Metazoa</taxon>
        <taxon>Spiralia</taxon>
        <taxon>Lophotrochozoa</taxon>
        <taxon>Platyhelminthes</taxon>
        <taxon>Trematoda</taxon>
        <taxon>Digenea</taxon>
        <taxon>Opisthorchiida</taxon>
        <taxon>Opisthorchiata</taxon>
        <taxon>Opisthorchiidae</taxon>
        <taxon>Clonorchis</taxon>
    </lineage>
</organism>
<evidence type="ECO:0000313" key="1">
    <source>
        <dbReference type="EMBL" id="GAA33631.1"/>
    </source>
</evidence>
<name>H2KUS0_CLOSI</name>
<evidence type="ECO:0000313" key="2">
    <source>
        <dbReference type="Proteomes" id="UP000008909"/>
    </source>
</evidence>
<gene>
    <name evidence="1" type="ORF">CLF_110041</name>
</gene>
<dbReference type="Proteomes" id="UP000008909">
    <property type="component" value="Unassembled WGS sequence"/>
</dbReference>
<sequence length="146" mass="16312">MSNSNKQRVLIPIMSKNQPSLALDYYLEHLKGTNDQLLIVHCVKTKHQGPPFASPEFLGVPQMPSNEKIAKCKELCAQVVASAKEQGMECESYIFYHSKREKALVNAIRHLKPHTAVVDGRCSASVKKRLLKASLPATYIAFFNNS</sequence>
<dbReference type="EMBL" id="DF144166">
    <property type="protein sequence ID" value="GAA33631.1"/>
    <property type="molecule type" value="Genomic_DNA"/>
</dbReference>
<proteinExistence type="predicted"/>
<dbReference type="Gene3D" id="3.40.50.620">
    <property type="entry name" value="HUPs"/>
    <property type="match status" value="1"/>
</dbReference>
<reference evidence="1" key="1">
    <citation type="journal article" date="2011" name="Genome Biol.">
        <title>The draft genome of the carcinogenic human liver fluke Clonorchis sinensis.</title>
        <authorList>
            <person name="Wang X."/>
            <person name="Chen W."/>
            <person name="Huang Y."/>
            <person name="Sun J."/>
            <person name="Men J."/>
            <person name="Liu H."/>
            <person name="Luo F."/>
            <person name="Guo L."/>
            <person name="Lv X."/>
            <person name="Deng C."/>
            <person name="Zhou C."/>
            <person name="Fan Y."/>
            <person name="Li X."/>
            <person name="Huang L."/>
            <person name="Hu Y."/>
            <person name="Liang C."/>
            <person name="Hu X."/>
            <person name="Xu J."/>
            <person name="Yu X."/>
        </authorList>
    </citation>
    <scope>NUCLEOTIDE SEQUENCE [LARGE SCALE GENOMIC DNA]</scope>
    <source>
        <strain evidence="1">Henan</strain>
    </source>
</reference>